<feature type="domain" description="Glutamate/phenylalanine/leucine/valine/L-tryptophan dehydrogenase C-terminal" evidence="5">
    <location>
        <begin position="244"/>
        <end position="463"/>
    </location>
</feature>
<dbReference type="Gene3D" id="3.40.50.720">
    <property type="entry name" value="NAD(P)-binding Rossmann-like Domain"/>
    <property type="match status" value="1"/>
</dbReference>
<dbReference type="PRINTS" id="PR00082">
    <property type="entry name" value="GLFDHDRGNASE"/>
</dbReference>
<comment type="caution">
    <text evidence="6">The sequence shown here is derived from an EMBL/GenBank/DDBJ whole genome shotgun (WGS) entry which is preliminary data.</text>
</comment>
<dbReference type="InterPro" id="IPR036291">
    <property type="entry name" value="NAD(P)-bd_dom_sf"/>
</dbReference>
<dbReference type="InterPro" id="IPR006095">
    <property type="entry name" value="Glu/Leu/Phe/Val/Trp_DH"/>
</dbReference>
<dbReference type="GO" id="GO:0006520">
    <property type="term" value="P:amino acid metabolic process"/>
    <property type="evidence" value="ECO:0007669"/>
    <property type="project" value="InterPro"/>
</dbReference>
<reference evidence="6 7" key="1">
    <citation type="submission" date="2009-01" db="EMBL/GenBank/DDBJ databases">
        <authorList>
            <person name="Fulton L."/>
            <person name="Clifton S."/>
            <person name="Fulton B."/>
            <person name="Xu J."/>
            <person name="Minx P."/>
            <person name="Pepin K.H."/>
            <person name="Johnson M."/>
            <person name="Bhonagiri V."/>
            <person name="Nash W.E."/>
            <person name="Mardis E.R."/>
            <person name="Wilson R.K."/>
        </authorList>
    </citation>
    <scope>NUCLEOTIDE SEQUENCE [LARGE SCALE GENOMIC DNA]</scope>
    <source>
        <strain evidence="7">DSM 10507 / JCM 14656 / S5a33</strain>
    </source>
</reference>
<comment type="similarity">
    <text evidence="1 4">Belongs to the Glu/Leu/Phe/Val dehydrogenases family.</text>
</comment>
<dbReference type="EMBL" id="ACBZ01000078">
    <property type="protein sequence ID" value="EEG49481.1"/>
    <property type="molecule type" value="Genomic_DNA"/>
</dbReference>
<reference evidence="6 7" key="2">
    <citation type="submission" date="2009-02" db="EMBL/GenBank/DDBJ databases">
        <title>Draft genome sequence of Blautia hydrogenotrophica DSM 10507 (Ruminococcus hydrogenotrophicus DSM 10507).</title>
        <authorList>
            <person name="Sudarsanam P."/>
            <person name="Ley R."/>
            <person name="Guruge J."/>
            <person name="Turnbaugh P.J."/>
            <person name="Mahowald M."/>
            <person name="Liep D."/>
            <person name="Gordon J."/>
        </authorList>
    </citation>
    <scope>NUCLEOTIDE SEQUENCE [LARGE SCALE GENOMIC DNA]</scope>
    <source>
        <strain evidence="7">DSM 10507 / JCM 14656 / S5a33</strain>
    </source>
</reference>
<dbReference type="InterPro" id="IPR046346">
    <property type="entry name" value="Aminoacid_DH-like_N_sf"/>
</dbReference>
<dbReference type="SUPFAM" id="SSF51735">
    <property type="entry name" value="NAD(P)-binding Rossmann-fold domains"/>
    <property type="match status" value="1"/>
</dbReference>
<dbReference type="HOGENOM" id="CLU_590086_0_0_9"/>
<dbReference type="GO" id="GO:0016639">
    <property type="term" value="F:oxidoreductase activity, acting on the CH-NH2 group of donors, NAD or NADP as acceptor"/>
    <property type="evidence" value="ECO:0007669"/>
    <property type="project" value="InterPro"/>
</dbReference>
<evidence type="ECO:0000256" key="4">
    <source>
        <dbReference type="RuleBase" id="RU004417"/>
    </source>
</evidence>
<dbReference type="InterPro" id="IPR016211">
    <property type="entry name" value="Glu/Phe/Leu/Val/Trp_DH_bac/arc"/>
</dbReference>
<evidence type="ECO:0000256" key="3">
    <source>
        <dbReference type="ARBA" id="ARBA00023027"/>
    </source>
</evidence>
<organism evidence="6 7">
    <name type="scientific">Blautia hydrogenotrophica (strain DSM 10507 / JCM 14656 / S5a33)</name>
    <name type="common">Ruminococcus hydrogenotrophicus</name>
    <dbReference type="NCBI Taxonomy" id="476272"/>
    <lineage>
        <taxon>Bacteria</taxon>
        <taxon>Bacillati</taxon>
        <taxon>Bacillota</taxon>
        <taxon>Clostridia</taxon>
        <taxon>Lachnospirales</taxon>
        <taxon>Lachnospiraceae</taxon>
        <taxon>Blautia</taxon>
    </lineage>
</organism>
<dbReference type="Pfam" id="PF00208">
    <property type="entry name" value="ELFV_dehydrog"/>
    <property type="match status" value="1"/>
</dbReference>
<evidence type="ECO:0000313" key="7">
    <source>
        <dbReference type="Proteomes" id="UP000003100"/>
    </source>
</evidence>
<name>C0CL96_BLAHS</name>
<dbReference type="SMART" id="SM00839">
    <property type="entry name" value="ELFV_dehydrog"/>
    <property type="match status" value="1"/>
</dbReference>
<dbReference type="InterPro" id="IPR006097">
    <property type="entry name" value="Glu/Leu/Phe/Val/Trp_DH_dimer"/>
</dbReference>
<dbReference type="PANTHER" id="PTHR42722">
    <property type="entry name" value="LEUCINE DEHYDROGENASE"/>
    <property type="match status" value="1"/>
</dbReference>
<dbReference type="CDD" id="cd01075">
    <property type="entry name" value="NAD_bind_Leu_Phe_Val_DH"/>
    <property type="match status" value="1"/>
</dbReference>
<dbReference type="InterPro" id="IPR006096">
    <property type="entry name" value="Glu/Leu/Phe/Val/Trp_DH_C"/>
</dbReference>
<accession>C0CL96</accession>
<keyword evidence="2 4" id="KW-0560">Oxidoreductase</keyword>
<evidence type="ECO:0000256" key="1">
    <source>
        <dbReference type="ARBA" id="ARBA00006382"/>
    </source>
</evidence>
<protein>
    <recommendedName>
        <fullName evidence="5">Glutamate/phenylalanine/leucine/valine/L-tryptophan dehydrogenase C-terminal domain-containing protein</fullName>
    </recommendedName>
</protein>
<gene>
    <name evidence="6" type="ORF">RUMHYD_01617</name>
</gene>
<evidence type="ECO:0000313" key="6">
    <source>
        <dbReference type="EMBL" id="EEG49481.1"/>
    </source>
</evidence>
<dbReference type="PATRIC" id="fig|476272.21.peg.2968"/>
<keyword evidence="7" id="KW-1185">Reference proteome</keyword>
<proteinExistence type="inferred from homology"/>
<evidence type="ECO:0000256" key="2">
    <source>
        <dbReference type="ARBA" id="ARBA00023002"/>
    </source>
</evidence>
<dbReference type="Pfam" id="PF02812">
    <property type="entry name" value="ELFV_dehydrog_N"/>
    <property type="match status" value="1"/>
</dbReference>
<dbReference type="eggNOG" id="COG0334">
    <property type="taxonomic scope" value="Bacteria"/>
</dbReference>
<dbReference type="Proteomes" id="UP000003100">
    <property type="component" value="Unassembled WGS sequence"/>
</dbReference>
<keyword evidence="3" id="KW-0520">NAD</keyword>
<dbReference type="SUPFAM" id="SSF53223">
    <property type="entry name" value="Aminoacid dehydrogenase-like, N-terminal domain"/>
    <property type="match status" value="1"/>
</dbReference>
<dbReference type="PANTHER" id="PTHR42722:SF1">
    <property type="entry name" value="VALINE DEHYDROGENASE"/>
    <property type="match status" value="1"/>
</dbReference>
<dbReference type="AlphaFoldDB" id="C0CL96"/>
<sequence>MRVIEKNIRRSIMEKRSLFYPLAQEGLTTLRIQYDWKTDHVFLQASKDWDEDFDWSRYNHDFYVESIKTRSARLLNDQETREMFVKYGLGDYLEQVIDLLRQGKHFGIDCFYNKRLDIKYLGNMHNRQRGINNTRHGVMKGGIRRHGKDEDELEVIIDGLNLARAMTFKNIAGELPVGGCKSCVIMDELDLKDMDVCGFLAFCLDEIRCSTGPDMGFPTEMTDVMKDNGFSVQYTCGPNGPLGSSGPPTAYGVYVALKEAVRFLTGSSDMTGMSFAVQGLGEVGAAMVDNIAKDVKQAKILVADIDSKRQQEIVEKYHREGIDIKAISPDEVLYAKVDVFSPCAMGGILSEETIPKLNCRIIWGSANNQIKASSVEEECRLAKLIADRGILFQTDWWHNTAGVMFGYEEYKYQNDASLERTYADIDRVLPKNTWQNLQKAKELGITPTECAYKTCMDELYGEK</sequence>
<dbReference type="Gene3D" id="3.40.50.10860">
    <property type="entry name" value="Leucine Dehydrogenase, chain A, domain 1"/>
    <property type="match status" value="1"/>
</dbReference>
<evidence type="ECO:0000259" key="5">
    <source>
        <dbReference type="SMART" id="SM00839"/>
    </source>
</evidence>